<reference evidence="17 18" key="1">
    <citation type="submission" date="2019-08" db="EMBL/GenBank/DDBJ databases">
        <authorList>
            <person name="Alioto T."/>
            <person name="Alioto T."/>
            <person name="Gomez Garrido J."/>
        </authorList>
    </citation>
    <scope>NUCLEOTIDE SEQUENCE [LARGE SCALE GENOMIC DNA]</scope>
</reference>
<dbReference type="SMART" id="SM00015">
    <property type="entry name" value="IQ"/>
    <property type="match status" value="3"/>
</dbReference>
<dbReference type="InterPro" id="IPR036057">
    <property type="entry name" value="MYSc_Myo15"/>
</dbReference>
<feature type="compositionally biased region" description="Acidic residues" evidence="13">
    <location>
        <begin position="1399"/>
        <end position="1418"/>
    </location>
</feature>
<dbReference type="InterPro" id="IPR027417">
    <property type="entry name" value="P-loop_NTPase"/>
</dbReference>
<dbReference type="InterPro" id="IPR000299">
    <property type="entry name" value="FERM_domain"/>
</dbReference>
<dbReference type="Gene3D" id="1.20.5.190">
    <property type="match status" value="1"/>
</dbReference>
<feature type="region of interest" description="Actin-binding" evidence="11">
    <location>
        <begin position="752"/>
        <end position="774"/>
    </location>
</feature>
<feature type="compositionally biased region" description="Polar residues" evidence="13">
    <location>
        <begin position="1964"/>
        <end position="1980"/>
    </location>
</feature>
<dbReference type="PANTHER" id="PTHR22692:SF26">
    <property type="entry name" value="SH3 DOMAIN-CONTAINING PROTEIN"/>
    <property type="match status" value="1"/>
</dbReference>
<feature type="domain" description="MyTH4" evidence="15">
    <location>
        <begin position="1048"/>
        <end position="1196"/>
    </location>
</feature>
<dbReference type="SMART" id="SM00242">
    <property type="entry name" value="MYSc"/>
    <property type="match status" value="1"/>
</dbReference>
<dbReference type="InterPro" id="IPR019748">
    <property type="entry name" value="FERM_central"/>
</dbReference>
<feature type="region of interest" description="Disordered" evidence="13">
    <location>
        <begin position="1678"/>
        <end position="1698"/>
    </location>
</feature>
<dbReference type="GO" id="GO:0003774">
    <property type="term" value="F:cytoskeletal motor activity"/>
    <property type="evidence" value="ECO:0007669"/>
    <property type="project" value="UniProtKB-UniRule"/>
</dbReference>
<keyword evidence="18" id="KW-1185">Reference proteome</keyword>
<dbReference type="CDD" id="cd14473">
    <property type="entry name" value="FERM_B-lobe"/>
    <property type="match status" value="1"/>
</dbReference>
<name>A0A5E4NNN5_9HEMI</name>
<dbReference type="InterPro" id="IPR000048">
    <property type="entry name" value="IQ_motif_EF-hand-BS"/>
</dbReference>
<dbReference type="InterPro" id="IPR038185">
    <property type="entry name" value="MyTH4_dom_sf"/>
</dbReference>
<feature type="region of interest" description="Disordered" evidence="13">
    <location>
        <begin position="1745"/>
        <end position="1822"/>
    </location>
</feature>
<dbReference type="Gene3D" id="1.25.40.530">
    <property type="entry name" value="MyTH4 domain"/>
    <property type="match status" value="3"/>
</dbReference>
<feature type="compositionally biased region" description="Basic and acidic residues" evidence="13">
    <location>
        <begin position="2098"/>
        <end position="2113"/>
    </location>
</feature>
<dbReference type="PROSITE" id="PS51016">
    <property type="entry name" value="MYTH4"/>
    <property type="match status" value="2"/>
</dbReference>
<evidence type="ECO:0000256" key="11">
    <source>
        <dbReference type="PROSITE-ProRule" id="PRU00782"/>
    </source>
</evidence>
<dbReference type="PROSITE" id="PS50096">
    <property type="entry name" value="IQ"/>
    <property type="match status" value="3"/>
</dbReference>
<feature type="domain" description="MyTH4" evidence="15">
    <location>
        <begin position="2433"/>
        <end position="2584"/>
    </location>
</feature>
<dbReference type="GO" id="GO:0003779">
    <property type="term" value="F:actin binding"/>
    <property type="evidence" value="ECO:0007669"/>
    <property type="project" value="UniProtKB-KW"/>
</dbReference>
<dbReference type="Pfam" id="PF00784">
    <property type="entry name" value="MyTH4"/>
    <property type="match status" value="2"/>
</dbReference>
<feature type="compositionally biased region" description="Pro residues" evidence="13">
    <location>
        <begin position="95"/>
        <end position="105"/>
    </location>
</feature>
<evidence type="ECO:0000256" key="1">
    <source>
        <dbReference type="ARBA" id="ARBA00004496"/>
    </source>
</evidence>
<evidence type="ECO:0000256" key="4">
    <source>
        <dbReference type="ARBA" id="ARBA00022737"/>
    </source>
</evidence>
<sequence length="2895" mass="326745">MERKAVSRWELSSHFWAESDPPEPCDAARGFFQKCARQLDRLTADKRVKYRLQSSSTARVGRQKECGAGGSRRDNNDVVGSANVVDGRKNATRTPSPPSPPPPPCVIKRVDDRPFTTAAAADRETEKFGSVPFCEGELVWFDPGVGHVLPGEVLEYHKPAQVLTVQAVIAGKTQIFSLTNANGVNRRQDLGQNGIEDMIQLTDLNEASLLWNLKIRYDKELIYTYTGSILVAVNPYKMYDMYGLDMVKKYEGQILGTLPPHLFAVGSAAYGMLPRGNQVVVISGESGSGKTESTKLIMQYLAAVNKSPSNLITEQILEASPLLESFGNAKTVRNDNSSRFGKFLEVHFKQGVILGAKVTEYLLEKSRIVTQAPEERNYHVFYELLAGLADEEKLKYGLLSADKYFYLNQGGNCEIDGKYDGDDFQSLMSAMQVLGFTSEEQDTIFRILASVLHLGNVYFHRKQLKHGQEGVEIGSDAEIRWTGHLLRLDVDGIKEALTTKTTEARNERVLTALNIDQALDARDAFAKALYSSLFTWLVARINHIVYKGTKKTTAISILDIFGFEDFKENSFEQLCINYANENLQVYFNKHIFKLEQQEYAKEKIHWQNIAYNDNLPVIQLLSKKPVGILHLLDDESNFPRATDVSFLEKCHYNHALNELYSRPRLNGPEFGVRHYAGPVWYNVDGFLDKNRDTLRPDVVQLLISSSLPMLSKMFSSLRNNYEASKTLNKANGRFVTMKPRTPTVAARFHDSLQQLLESISGCHPWFVRCIKPNCEKVSMKFDMPTVLEQLRYSGMLETIRIRKLGYPVRMKFSEFVDRYRVLVRKRKLPPKGTPNREICHAILEKHSDEYQLGTSRVFLRENLERHLERERAAILNTAAITLQRNVRGFLARTRYTAKRQSAIRLQASVRGWMQRRRYETLKRGVIKAQATFRGRQQRKRYNQLKEEMKRKANLAKERARLKAQKEEQERNARPHAVASLNTLDIPAELATIFNKIEEWQPLHNERQLVKVVGPIVEIQEQYTLPNDIDQHAFSKFTNIYFKSHVWGMKRESIKTPFLHKSKDADYMDSIAIFKLILRFMNDESLSPKREQALADYIIHKGLANERLRDEILCQLVNQTWRNDVEANNERGWLLMASCLSAFPPTGPLYKYLLKYVSDHGYDGYKSVCQRKLLSGHTCTPPARSSAPCLLEWRANRKRFNTALEFTMPDGETMTAGVESWTRCHTVASALLAERGVAECNGWTVALDNDQRNGFDYVFDAISEVETPPGYPGKQHHHQPPGSPPQPPPMIAPVSKVEPVAAAVNRRPTVPPPQPPVAQPQKVRSVSRDHSAEMGLSRQSALNDRYFEKTSRSRSLDNLITPVPQTSVAPKKLDNLGLSHSKLNERYMSMERIQETEKDTDSEDDRDGDDDDDDDDDDDITKSVYDDNLESVSQRGDTRNYNGASSDVMSHSQMDFDYPDIGARSEDDKGSYIKGHPRFIKSQYAGKRGSHSIKSQMDNKNSDKSEARSCAMSDTSEAPSLASHVRRVRVPSQASDVDQFLDDLFNPVLDQLSDARSLAASIKGSSVKSKSVDDCESLDSRDFFKTIKGGGDRSSRTSREGLSSRDAVDGDIGTLDLAMFARTVKGGGRGVASQQQNGSGQTGNGSFGMSPLIGSPPVMPILSPPSLLMPAMNPQMFNSPSSLSVPTSASNNTSNGSSSDSMLAYQANLHQAFLQSAMAQNIQIQQQILAQNQALHQLLQQQQLLPPVGPENTSGVWNNSPPKHKSTPTNKSQGLRAGSPHSTFTNVLSELKSRKSSMDSNVGKSSVPPPPPMPPPPDLCDPSEVRPFMDPYGRAKTVRIGKWRWPPPSDGTSNGVPGDVNGFPTHQSFLQFKMSKQQNQRHKHSQDSSQDGDLNGLEWEEYEIQQPETAMKQPSPKDPQIAEVHKSSYKSLEVGASRPSPGSVGKLRISNEMKHKLEMVTANHSLRSTTSKPRPQAMNNMPTPPTGKLDTDRRLLLQQQLAGRWGSVDSVDSQSVVKEDASEPNNVIRNQVERIESSGWRLPPPPITPSRSNSFYNQNMKKNSTGPPAPIQPVTREYDQNVFRNSVPNNSNYAVEQQDVEKVPSPEYNSRPEPRIQSPLQNEDGQTTKLLQTPANSYFTYNRVPWKLNVRKEVFTPKESMSSPLVLHLIFCQIVGDMFNKFHSVHARISADEREEMLDLLDRFGVTASNMQTGHHKASTKRSIVELARQWPLYFARIFPVSCGYQHREVEYLAITHSGLNLLRKEDNQFQIMQTLTFEDISDVSMGKAGGSVQLTIMSGETIPFHSNRSRQIHSMISSFWKDAAPLGRLPRQVDEKVRAAEHKGWQQTNPKYSKSTSPYKQHDSPPPIHSNADDGKHSLLQFAMYNFRHSSEKFDMLKSANGEINGSLKVIQNSKKKSSDDWTWKEQLEMVKYTNVPISESLLKLDPELDLLAIECFECIMRYMGDLPTTPEFTEVKCVYTILMHCHKFESLRDEVYCQLMKQTTNNKTETCQRGWRLLSIVAAYFTCSENLRPFLLKYLETAAYDKRRAFHGTANVCLQNLRKTLRYGGRKNVPSVEEVTAVSAGRNSKRQLYRLPGGSETVVNTKSTTVVADVISGMCSLINVNDPLEMEEFSLYCIVEGDAFTMPLAADEYILDVTTELHKNQQVFYLIFCRSVWYFPLRLDSQLYVQVLFNQIAPDYLEGLLLVLPFGQLPQELLFEVCRLAALLHRAADMLQPPTLKETKFLLPKPALMQNEVNPQQLVQMVQNSWPQIETLHSVEAKAQFLEILSKWPLFGSSFFAVKRSGDQQILALNRTGVHFLHIVTHKTLSTVPFSEVISTRKVRAGEGATLYLELKCGNLFQQRVARLQTDQAHEIARLVRQYITMHRHNAGVH</sequence>
<keyword evidence="5 11" id="KW-0547">Nucleotide-binding</keyword>
<dbReference type="Gene3D" id="2.30.29.30">
    <property type="entry name" value="Pleckstrin-homology domain (PH domain)/Phosphotyrosine-binding domain (PTB)"/>
    <property type="match status" value="2"/>
</dbReference>
<feature type="compositionally biased region" description="Polar residues" evidence="13">
    <location>
        <begin position="1429"/>
        <end position="1452"/>
    </location>
</feature>
<dbReference type="InterPro" id="IPR000857">
    <property type="entry name" value="MyTH4_dom"/>
</dbReference>
<dbReference type="InterPro" id="IPR059004">
    <property type="entry name" value="MYO15"/>
</dbReference>
<dbReference type="OrthoDB" id="8182952at2759"/>
<dbReference type="GO" id="GO:0005737">
    <property type="term" value="C:cytoplasm"/>
    <property type="evidence" value="ECO:0007669"/>
    <property type="project" value="UniProtKB-SubCell"/>
</dbReference>
<feature type="compositionally biased region" description="Polar residues" evidence="13">
    <location>
        <begin position="2345"/>
        <end position="2359"/>
    </location>
</feature>
<dbReference type="EMBL" id="CABPRJ010002402">
    <property type="protein sequence ID" value="VVC45425.1"/>
    <property type="molecule type" value="Genomic_DNA"/>
</dbReference>
<dbReference type="CDD" id="cd13201">
    <property type="entry name" value="FERM_C_MyoXV"/>
    <property type="match status" value="1"/>
</dbReference>
<feature type="compositionally biased region" description="Polar residues" evidence="13">
    <location>
        <begin position="1750"/>
        <end position="1772"/>
    </location>
</feature>
<evidence type="ECO:0000256" key="3">
    <source>
        <dbReference type="ARBA" id="ARBA00022490"/>
    </source>
</evidence>
<dbReference type="Proteomes" id="UP000325440">
    <property type="component" value="Unassembled WGS sequence"/>
</dbReference>
<dbReference type="Gene3D" id="6.20.240.20">
    <property type="match status" value="1"/>
</dbReference>
<dbReference type="FunFam" id="1.20.58.530:FF:000005">
    <property type="entry name" value="unconventional myosin-IXa isoform X1"/>
    <property type="match status" value="1"/>
</dbReference>
<dbReference type="SUPFAM" id="SSF52540">
    <property type="entry name" value="P-loop containing nucleoside triphosphate hydrolases"/>
    <property type="match status" value="1"/>
</dbReference>
<comment type="similarity">
    <text evidence="2 11">Belongs to the TRAFAC class myosin-kinesin ATPase superfamily. Myosin family.</text>
</comment>
<dbReference type="PROSITE" id="PS51456">
    <property type="entry name" value="MYOSIN_MOTOR"/>
    <property type="match status" value="1"/>
</dbReference>
<dbReference type="InterPro" id="IPR041795">
    <property type="entry name" value="MyoXV_FERM_C"/>
</dbReference>
<dbReference type="InterPro" id="IPR036961">
    <property type="entry name" value="Kinesin_motor_dom_sf"/>
</dbReference>
<keyword evidence="6 11" id="KW-0067">ATP-binding</keyword>
<feature type="compositionally biased region" description="Polar residues" evidence="13">
    <location>
        <begin position="2081"/>
        <end position="2094"/>
    </location>
</feature>
<feature type="coiled-coil region" evidence="12">
    <location>
        <begin position="938"/>
        <end position="971"/>
    </location>
</feature>
<dbReference type="GO" id="GO:0071944">
    <property type="term" value="C:cell periphery"/>
    <property type="evidence" value="ECO:0007669"/>
    <property type="project" value="UniProtKB-ARBA"/>
</dbReference>
<feature type="region of interest" description="Disordered" evidence="13">
    <location>
        <begin position="1305"/>
        <end position="1352"/>
    </location>
</feature>
<dbReference type="GO" id="GO:0030182">
    <property type="term" value="P:neuron differentiation"/>
    <property type="evidence" value="ECO:0007669"/>
    <property type="project" value="UniProtKB-ARBA"/>
</dbReference>
<feature type="compositionally biased region" description="Pro residues" evidence="13">
    <location>
        <begin position="1308"/>
        <end position="1317"/>
    </location>
</feature>
<feature type="compositionally biased region" description="Polar residues" evidence="13">
    <location>
        <begin position="1863"/>
        <end position="1877"/>
    </location>
</feature>
<dbReference type="FunFam" id="1.10.10.820:FF:000001">
    <property type="entry name" value="Myosin heavy chain"/>
    <property type="match status" value="1"/>
</dbReference>
<feature type="compositionally biased region" description="Polar residues" evidence="13">
    <location>
        <begin position="2048"/>
        <end position="2065"/>
    </location>
</feature>
<gene>
    <name evidence="17" type="ORF">CINCED_3A010835</name>
</gene>
<feature type="region of interest" description="Disordered" evidence="13">
    <location>
        <begin position="1627"/>
        <end position="1648"/>
    </location>
</feature>
<dbReference type="Pfam" id="PF26570">
    <property type="entry name" value="MYO15"/>
    <property type="match status" value="1"/>
</dbReference>
<proteinExistence type="inferred from homology"/>
<organism evidence="17 18">
    <name type="scientific">Cinara cedri</name>
    <dbReference type="NCBI Taxonomy" id="506608"/>
    <lineage>
        <taxon>Eukaryota</taxon>
        <taxon>Metazoa</taxon>
        <taxon>Ecdysozoa</taxon>
        <taxon>Arthropoda</taxon>
        <taxon>Hexapoda</taxon>
        <taxon>Insecta</taxon>
        <taxon>Pterygota</taxon>
        <taxon>Neoptera</taxon>
        <taxon>Paraneoptera</taxon>
        <taxon>Hemiptera</taxon>
        <taxon>Sternorrhyncha</taxon>
        <taxon>Aphidomorpha</taxon>
        <taxon>Aphidoidea</taxon>
        <taxon>Aphididae</taxon>
        <taxon>Lachninae</taxon>
        <taxon>Cinara</taxon>
    </lineage>
</organism>
<dbReference type="GO" id="GO:0016459">
    <property type="term" value="C:myosin complex"/>
    <property type="evidence" value="ECO:0007669"/>
    <property type="project" value="UniProtKB-KW"/>
</dbReference>
<dbReference type="Gene3D" id="1.10.10.820">
    <property type="match status" value="1"/>
</dbReference>
<evidence type="ECO:0000313" key="17">
    <source>
        <dbReference type="EMBL" id="VVC45425.1"/>
    </source>
</evidence>
<dbReference type="GO" id="GO:0009887">
    <property type="term" value="P:animal organ morphogenesis"/>
    <property type="evidence" value="ECO:0007669"/>
    <property type="project" value="UniProtKB-ARBA"/>
</dbReference>
<dbReference type="GO" id="GO:0005524">
    <property type="term" value="F:ATP binding"/>
    <property type="evidence" value="ECO:0007669"/>
    <property type="project" value="UniProtKB-UniRule"/>
</dbReference>
<feature type="region of interest" description="Disordered" evidence="13">
    <location>
        <begin position="2037"/>
        <end position="2120"/>
    </location>
</feature>
<feature type="domain" description="FERM" evidence="14">
    <location>
        <begin position="2589"/>
        <end position="2892"/>
    </location>
</feature>
<feature type="compositionally biased region" description="Pro residues" evidence="13">
    <location>
        <begin position="1280"/>
        <end position="1290"/>
    </location>
</feature>
<evidence type="ECO:0000313" key="18">
    <source>
        <dbReference type="Proteomes" id="UP000325440"/>
    </source>
</evidence>
<evidence type="ECO:0000256" key="13">
    <source>
        <dbReference type="SAM" id="MobiDB-lite"/>
    </source>
</evidence>
<keyword evidence="9 11" id="KW-0505">Motor protein</keyword>
<dbReference type="Pfam" id="PF00612">
    <property type="entry name" value="IQ"/>
    <property type="match status" value="2"/>
</dbReference>
<feature type="region of interest" description="Disordered" evidence="13">
    <location>
        <begin position="52"/>
        <end position="109"/>
    </location>
</feature>
<evidence type="ECO:0000259" key="15">
    <source>
        <dbReference type="PROSITE" id="PS51016"/>
    </source>
</evidence>
<dbReference type="Gene3D" id="3.40.850.10">
    <property type="entry name" value="Kinesin motor domain"/>
    <property type="match status" value="1"/>
</dbReference>
<evidence type="ECO:0000256" key="5">
    <source>
        <dbReference type="ARBA" id="ARBA00022741"/>
    </source>
</evidence>
<feature type="binding site" evidence="11">
    <location>
        <begin position="284"/>
        <end position="291"/>
    </location>
    <ligand>
        <name>ATP</name>
        <dbReference type="ChEBI" id="CHEBI:30616"/>
    </ligand>
</feature>
<evidence type="ECO:0000259" key="14">
    <source>
        <dbReference type="PROSITE" id="PS50057"/>
    </source>
</evidence>
<protein>
    <submittedName>
        <fullName evidence="17">PH domain-like,Myosin head, motor domain,MyTH4 domain,P-loop containing nucleoside triphosphate</fullName>
    </submittedName>
</protein>
<evidence type="ECO:0000256" key="9">
    <source>
        <dbReference type="ARBA" id="ARBA00023175"/>
    </source>
</evidence>
<feature type="region of interest" description="Disordered" evidence="13">
    <location>
        <begin position="2338"/>
        <end position="2373"/>
    </location>
</feature>
<evidence type="ECO:0000256" key="7">
    <source>
        <dbReference type="ARBA" id="ARBA00023054"/>
    </source>
</evidence>
<evidence type="ECO:0000256" key="10">
    <source>
        <dbReference type="ARBA" id="ARBA00023203"/>
    </source>
</evidence>
<dbReference type="PANTHER" id="PTHR22692">
    <property type="entry name" value="MYOSIN VII, XV"/>
    <property type="match status" value="1"/>
</dbReference>
<keyword evidence="7 12" id="KW-0175">Coiled coil</keyword>
<keyword evidence="8 11" id="KW-0518">Myosin</keyword>
<dbReference type="GO" id="GO:0009888">
    <property type="term" value="P:tissue development"/>
    <property type="evidence" value="ECO:0007669"/>
    <property type="project" value="UniProtKB-ARBA"/>
</dbReference>
<dbReference type="Pfam" id="PF00063">
    <property type="entry name" value="Myosin_head"/>
    <property type="match status" value="1"/>
</dbReference>
<comment type="subcellular location">
    <subcellularLocation>
        <location evidence="1">Cytoplasm</location>
    </subcellularLocation>
</comment>
<dbReference type="SMART" id="SM00139">
    <property type="entry name" value="MyTH4"/>
    <property type="match status" value="2"/>
</dbReference>
<dbReference type="CDD" id="cd01387">
    <property type="entry name" value="MYSc_Myo15"/>
    <property type="match status" value="1"/>
</dbReference>
<feature type="region of interest" description="Disordered" evidence="13">
    <location>
        <begin position="1265"/>
        <end position="1292"/>
    </location>
</feature>
<evidence type="ECO:0000256" key="2">
    <source>
        <dbReference type="ARBA" id="ARBA00008314"/>
    </source>
</evidence>
<feature type="region of interest" description="Disordered" evidence="13">
    <location>
        <begin position="1964"/>
        <end position="1988"/>
    </location>
</feature>
<keyword evidence="3" id="KW-0963">Cytoplasm</keyword>
<dbReference type="InterPro" id="IPR019749">
    <property type="entry name" value="Band_41_domain"/>
</dbReference>
<feature type="domain" description="Myosin motor" evidence="16">
    <location>
        <begin position="193"/>
        <end position="872"/>
    </location>
</feature>
<evidence type="ECO:0000256" key="12">
    <source>
        <dbReference type="SAM" id="Coils"/>
    </source>
</evidence>
<evidence type="ECO:0000256" key="8">
    <source>
        <dbReference type="ARBA" id="ARBA00023123"/>
    </source>
</evidence>
<dbReference type="SMART" id="SM00295">
    <property type="entry name" value="B41"/>
    <property type="match status" value="1"/>
</dbReference>
<feature type="region of interest" description="Disordered" evidence="13">
    <location>
        <begin position="1840"/>
        <end position="1894"/>
    </location>
</feature>
<feature type="region of interest" description="Disordered" evidence="13">
    <location>
        <begin position="1586"/>
        <end position="1606"/>
    </location>
</feature>
<dbReference type="SUPFAM" id="SSF50729">
    <property type="entry name" value="PH domain-like"/>
    <property type="match status" value="1"/>
</dbReference>
<dbReference type="InterPro" id="IPR011993">
    <property type="entry name" value="PH-like_dom_sf"/>
</dbReference>
<keyword evidence="4" id="KW-0677">Repeat</keyword>
<dbReference type="InterPro" id="IPR001609">
    <property type="entry name" value="Myosin_head_motor_dom-like"/>
</dbReference>
<keyword evidence="10 11" id="KW-0009">Actin-binding</keyword>
<feature type="compositionally biased region" description="Pro residues" evidence="13">
    <location>
        <begin position="1806"/>
        <end position="1818"/>
    </location>
</feature>
<dbReference type="Gene3D" id="1.20.58.530">
    <property type="match status" value="1"/>
</dbReference>
<dbReference type="PROSITE" id="PS50057">
    <property type="entry name" value="FERM_3"/>
    <property type="match status" value="1"/>
</dbReference>
<evidence type="ECO:0000256" key="6">
    <source>
        <dbReference type="ARBA" id="ARBA00022840"/>
    </source>
</evidence>
<dbReference type="InterPro" id="IPR051567">
    <property type="entry name" value="Unconventional_Myosin_ATPase"/>
</dbReference>
<accession>A0A5E4NNN5</accession>
<evidence type="ECO:0000259" key="16">
    <source>
        <dbReference type="PROSITE" id="PS51456"/>
    </source>
</evidence>
<feature type="region of interest" description="Disordered" evidence="13">
    <location>
        <begin position="1393"/>
        <end position="1522"/>
    </location>
</feature>
<dbReference type="PRINTS" id="PR00193">
    <property type="entry name" value="MYOSINHEAVY"/>
</dbReference>
<dbReference type="Gene3D" id="1.20.120.720">
    <property type="entry name" value="Myosin VI head, motor domain, U50 subdomain"/>
    <property type="match status" value="1"/>
</dbReference>